<organism evidence="1 2">
    <name type="scientific">Rhizopus delemar (strain RA 99-880 / ATCC MYA-4621 / FGSC 9543 / NRRL 43880)</name>
    <name type="common">Mucormycosis agent</name>
    <name type="synonym">Rhizopus arrhizus var. delemar</name>
    <dbReference type="NCBI Taxonomy" id="246409"/>
    <lineage>
        <taxon>Eukaryota</taxon>
        <taxon>Fungi</taxon>
        <taxon>Fungi incertae sedis</taxon>
        <taxon>Mucoromycota</taxon>
        <taxon>Mucoromycotina</taxon>
        <taxon>Mucoromycetes</taxon>
        <taxon>Mucorales</taxon>
        <taxon>Mucorineae</taxon>
        <taxon>Rhizopodaceae</taxon>
        <taxon>Rhizopus</taxon>
    </lineage>
</organism>
<sequence>MSIVVFSLKESPKTAEEWESVEQERKLTQADKEAATLSYDKNVLTKYNWEDFLN</sequence>
<dbReference type="InParanoid" id="I1BLN2"/>
<name>I1BLN2_RHIO9</name>
<dbReference type="RefSeq" id="XP_067512508.1">
    <property type="nucleotide sequence ID" value="XM_067656407.1"/>
</dbReference>
<dbReference type="VEuPathDB" id="FungiDB:RO3G_01816"/>
<evidence type="ECO:0000313" key="1">
    <source>
        <dbReference type="EMBL" id="EIE77112.1"/>
    </source>
</evidence>
<accession>I1BLN2</accession>
<evidence type="ECO:0000313" key="2">
    <source>
        <dbReference type="Proteomes" id="UP000009138"/>
    </source>
</evidence>
<dbReference type="Proteomes" id="UP000009138">
    <property type="component" value="Unassembled WGS sequence"/>
</dbReference>
<dbReference type="EMBL" id="CH476732">
    <property type="protein sequence ID" value="EIE77112.1"/>
    <property type="molecule type" value="Genomic_DNA"/>
</dbReference>
<proteinExistence type="predicted"/>
<gene>
    <name evidence="1" type="ORF">RO3G_01816</name>
</gene>
<dbReference type="GeneID" id="93608788"/>
<reference evidence="1 2" key="1">
    <citation type="journal article" date="2009" name="PLoS Genet.">
        <title>Genomic analysis of the basal lineage fungus Rhizopus oryzae reveals a whole-genome duplication.</title>
        <authorList>
            <person name="Ma L.-J."/>
            <person name="Ibrahim A.S."/>
            <person name="Skory C."/>
            <person name="Grabherr M.G."/>
            <person name="Burger G."/>
            <person name="Butler M."/>
            <person name="Elias M."/>
            <person name="Idnurm A."/>
            <person name="Lang B.F."/>
            <person name="Sone T."/>
            <person name="Abe A."/>
            <person name="Calvo S.E."/>
            <person name="Corrochano L.M."/>
            <person name="Engels R."/>
            <person name="Fu J."/>
            <person name="Hansberg W."/>
            <person name="Kim J.-M."/>
            <person name="Kodira C.D."/>
            <person name="Koehrsen M.J."/>
            <person name="Liu B."/>
            <person name="Miranda-Saavedra D."/>
            <person name="O'Leary S."/>
            <person name="Ortiz-Castellanos L."/>
            <person name="Poulter R."/>
            <person name="Rodriguez-Romero J."/>
            <person name="Ruiz-Herrera J."/>
            <person name="Shen Y.-Q."/>
            <person name="Zeng Q."/>
            <person name="Galagan J."/>
            <person name="Birren B.W."/>
            <person name="Cuomo C.A."/>
            <person name="Wickes B.L."/>
        </authorList>
    </citation>
    <scope>NUCLEOTIDE SEQUENCE [LARGE SCALE GENOMIC DNA]</scope>
    <source>
        <strain evidence="2">RA 99-880 / ATCC MYA-4621 / FGSC 9543 / NRRL 43880</strain>
    </source>
</reference>
<dbReference type="OrthoDB" id="10276204at2759"/>
<keyword evidence="2" id="KW-1185">Reference proteome</keyword>
<protein>
    <submittedName>
        <fullName evidence="1">Uncharacterized protein</fullName>
    </submittedName>
</protein>
<dbReference type="AlphaFoldDB" id="I1BLN2"/>